<dbReference type="Proteomes" id="UP000637632">
    <property type="component" value="Unassembled WGS sequence"/>
</dbReference>
<proteinExistence type="predicted"/>
<evidence type="ECO:0000313" key="2">
    <source>
        <dbReference type="Proteomes" id="UP000637632"/>
    </source>
</evidence>
<reference evidence="1 2" key="1">
    <citation type="submission" date="2020-08" db="EMBL/GenBank/DDBJ databases">
        <title>Novel species isolated from subtropical streams in China.</title>
        <authorList>
            <person name="Lu H."/>
        </authorList>
    </citation>
    <scope>NUCLEOTIDE SEQUENCE [LARGE SCALE GENOMIC DNA]</scope>
    <source>
        <strain evidence="1 2">CCTCC AB 2015119</strain>
    </source>
</reference>
<comment type="caution">
    <text evidence="1">The sequence shown here is derived from an EMBL/GenBank/DDBJ whole genome shotgun (WGS) entry which is preliminary data.</text>
</comment>
<dbReference type="RefSeq" id="WP_190478565.1">
    <property type="nucleotide sequence ID" value="NZ_JACOFT010000002.1"/>
</dbReference>
<accession>A0ABR6XF53</accession>
<organism evidence="1 2">
    <name type="scientific">Undibacterium aquatile</name>
    <dbReference type="NCBI Taxonomy" id="1537398"/>
    <lineage>
        <taxon>Bacteria</taxon>
        <taxon>Pseudomonadati</taxon>
        <taxon>Pseudomonadota</taxon>
        <taxon>Betaproteobacteria</taxon>
        <taxon>Burkholderiales</taxon>
        <taxon>Oxalobacteraceae</taxon>
        <taxon>Undibacterium</taxon>
    </lineage>
</organism>
<evidence type="ECO:0000313" key="1">
    <source>
        <dbReference type="EMBL" id="MBC3811343.1"/>
    </source>
</evidence>
<gene>
    <name evidence="1" type="ORF">H8K26_07795</name>
</gene>
<dbReference type="EMBL" id="JACOFT010000002">
    <property type="protein sequence ID" value="MBC3811343.1"/>
    <property type="molecule type" value="Genomic_DNA"/>
</dbReference>
<sequence>MRKDWSQILVCKLNADGYVENKAVTSGRSEIGTRDYEFEKRLENWGRCLNRPADGSAAASTFWAKRFYEIRNAERRREFLLRGLIEEKTVMQQIEEQAWSELMHEDALLIESAWARLGDAQQKKAMQMRYIDRHKDEYIRRQLRLRGRQNLTLILWRAKASMKQILESQKKPDIIRVDNLNSFAG</sequence>
<name>A0ABR6XF53_9BURK</name>
<keyword evidence="2" id="KW-1185">Reference proteome</keyword>
<protein>
    <submittedName>
        <fullName evidence="1">Uncharacterized protein</fullName>
    </submittedName>
</protein>